<dbReference type="Gene3D" id="3.40.140.10">
    <property type="entry name" value="Cytidine Deaminase, domain 2"/>
    <property type="match status" value="1"/>
</dbReference>
<dbReference type="Gene3D" id="1.20.58.80">
    <property type="entry name" value="Phosphotransferase system, lactose/cellobiose-type IIA subunit"/>
    <property type="match status" value="1"/>
</dbReference>
<evidence type="ECO:0000256" key="4">
    <source>
        <dbReference type="ARBA" id="ARBA00022723"/>
    </source>
</evidence>
<feature type="domain" description="MPN" evidence="9">
    <location>
        <begin position="162"/>
        <end position="290"/>
    </location>
</feature>
<dbReference type="GO" id="GO:0006508">
    <property type="term" value="P:proteolysis"/>
    <property type="evidence" value="ECO:0007669"/>
    <property type="project" value="UniProtKB-KW"/>
</dbReference>
<dbReference type="PANTHER" id="PTHR12947">
    <property type="entry name" value="AMSH-LIKE PROTEASE"/>
    <property type="match status" value="1"/>
</dbReference>
<dbReference type="AlphaFoldDB" id="A0ABD2QDB0"/>
<keyword evidence="6" id="KW-0378">Hydrolase</keyword>
<protein>
    <recommendedName>
        <fullName evidence="9">MPN domain-containing protein</fullName>
    </recommendedName>
</protein>
<keyword evidence="3" id="KW-0645">Protease</keyword>
<evidence type="ECO:0000256" key="8">
    <source>
        <dbReference type="ARBA" id="ARBA00023049"/>
    </source>
</evidence>
<evidence type="ECO:0000256" key="3">
    <source>
        <dbReference type="ARBA" id="ARBA00022670"/>
    </source>
</evidence>
<comment type="caution">
    <text evidence="10">The sequence shown here is derived from an EMBL/GenBank/DDBJ whole genome shotgun (WGS) entry which is preliminary data.</text>
</comment>
<keyword evidence="8" id="KW-0482">Metalloprotease</keyword>
<dbReference type="Proteomes" id="UP001626550">
    <property type="component" value="Unassembled WGS sequence"/>
</dbReference>
<proteinExistence type="inferred from homology"/>
<dbReference type="GO" id="GO:0046872">
    <property type="term" value="F:metal ion binding"/>
    <property type="evidence" value="ECO:0007669"/>
    <property type="project" value="UniProtKB-KW"/>
</dbReference>
<dbReference type="Pfam" id="PF01398">
    <property type="entry name" value="JAB"/>
    <property type="match status" value="1"/>
</dbReference>
<sequence>MSSPKERIKQLDELAKLDSIFENQYKSSPISKLYILARNVLVNFRNFKSLPGNEQKAYILGLKFSQIVALYIPKHPDYSKVPELKRQEWRDALKNVIDDVTLLKKQLLTKYESEQQKEKAPISSVPVPSQNIYPITSTDAVVAFNTDTKNPTKNDLNLLKTVRVSPKLAIAFQDLASNNTKQNIETCGTLCGKFVNDQYLITDVLLPKQVGTSDSCTTIQEEDILEFLDSTNTLVLGWIHTHPSQSAFLSSIDLHSQLSYQLMIPEAIAIVVAPNYQQIEYFSLTPDYGINFIRNCKLSGFHPHNSTRDLFFNSPHIVYDESLEFNLEDHRSS</sequence>
<evidence type="ECO:0000313" key="11">
    <source>
        <dbReference type="Proteomes" id="UP001626550"/>
    </source>
</evidence>
<comment type="cofactor">
    <cofactor evidence="1">
        <name>Zn(2+)</name>
        <dbReference type="ChEBI" id="CHEBI:29105"/>
    </cofactor>
</comment>
<organism evidence="10 11">
    <name type="scientific">Cichlidogyrus casuarinus</name>
    <dbReference type="NCBI Taxonomy" id="1844966"/>
    <lineage>
        <taxon>Eukaryota</taxon>
        <taxon>Metazoa</taxon>
        <taxon>Spiralia</taxon>
        <taxon>Lophotrochozoa</taxon>
        <taxon>Platyhelminthes</taxon>
        <taxon>Monogenea</taxon>
        <taxon>Monopisthocotylea</taxon>
        <taxon>Dactylogyridea</taxon>
        <taxon>Ancyrocephalidae</taxon>
        <taxon>Cichlidogyrus</taxon>
    </lineage>
</organism>
<keyword evidence="4" id="KW-0479">Metal-binding</keyword>
<dbReference type="SMART" id="SM00232">
    <property type="entry name" value="JAB_MPN"/>
    <property type="match status" value="1"/>
</dbReference>
<evidence type="ECO:0000256" key="5">
    <source>
        <dbReference type="ARBA" id="ARBA00022786"/>
    </source>
</evidence>
<dbReference type="EMBL" id="JBJKFK010000369">
    <property type="protein sequence ID" value="KAL3317543.1"/>
    <property type="molecule type" value="Genomic_DNA"/>
</dbReference>
<dbReference type="GO" id="GO:0016579">
    <property type="term" value="P:protein deubiquitination"/>
    <property type="evidence" value="ECO:0007669"/>
    <property type="project" value="UniProtKB-ARBA"/>
</dbReference>
<evidence type="ECO:0000313" key="10">
    <source>
        <dbReference type="EMBL" id="KAL3317543.1"/>
    </source>
</evidence>
<dbReference type="InterPro" id="IPR000555">
    <property type="entry name" value="JAMM/MPN+_dom"/>
</dbReference>
<keyword evidence="7" id="KW-0862">Zinc</keyword>
<accession>A0ABD2QDB0</accession>
<evidence type="ECO:0000256" key="1">
    <source>
        <dbReference type="ARBA" id="ARBA00001947"/>
    </source>
</evidence>
<keyword evidence="11" id="KW-1185">Reference proteome</keyword>
<evidence type="ECO:0000256" key="2">
    <source>
        <dbReference type="ARBA" id="ARBA00010981"/>
    </source>
</evidence>
<dbReference type="SUPFAM" id="SSF140856">
    <property type="entry name" value="USP8 N-terminal domain-like"/>
    <property type="match status" value="1"/>
</dbReference>
<gene>
    <name evidence="10" type="ORF">Ciccas_003803</name>
</gene>
<dbReference type="PANTHER" id="PTHR12947:SF13">
    <property type="entry name" value="FI19924P1"/>
    <property type="match status" value="1"/>
</dbReference>
<comment type="similarity">
    <text evidence="2">Belongs to the peptidase M67C family.</text>
</comment>
<dbReference type="InterPro" id="IPR015063">
    <property type="entry name" value="USP8_dimer"/>
</dbReference>
<evidence type="ECO:0000259" key="9">
    <source>
        <dbReference type="PROSITE" id="PS50249"/>
    </source>
</evidence>
<dbReference type="GO" id="GO:0008237">
    <property type="term" value="F:metallopeptidase activity"/>
    <property type="evidence" value="ECO:0007669"/>
    <property type="project" value="UniProtKB-KW"/>
</dbReference>
<dbReference type="CDD" id="cd08066">
    <property type="entry name" value="MPN_AMSH_like"/>
    <property type="match status" value="1"/>
</dbReference>
<dbReference type="SUPFAM" id="SSF102712">
    <property type="entry name" value="JAB1/MPN domain"/>
    <property type="match status" value="1"/>
</dbReference>
<keyword evidence="5" id="KW-0833">Ubl conjugation pathway</keyword>
<evidence type="ECO:0000256" key="6">
    <source>
        <dbReference type="ARBA" id="ARBA00022801"/>
    </source>
</evidence>
<dbReference type="Pfam" id="PF08969">
    <property type="entry name" value="USP8_dimer"/>
    <property type="match status" value="1"/>
</dbReference>
<name>A0ABD2QDB0_9PLAT</name>
<dbReference type="PROSITE" id="PS50249">
    <property type="entry name" value="MPN"/>
    <property type="match status" value="1"/>
</dbReference>
<reference evidence="10 11" key="1">
    <citation type="submission" date="2024-11" db="EMBL/GenBank/DDBJ databases">
        <title>Adaptive evolution of stress response genes in parasites aligns with host niche diversity.</title>
        <authorList>
            <person name="Hahn C."/>
            <person name="Resl P."/>
        </authorList>
    </citation>
    <scope>NUCLEOTIDE SEQUENCE [LARGE SCALE GENOMIC DNA]</scope>
    <source>
        <strain evidence="10">EGGRZ-B1_66</strain>
        <tissue evidence="10">Body</tissue>
    </source>
</reference>
<dbReference type="InterPro" id="IPR044098">
    <property type="entry name" value="STAMBP/STALP-like_MPN"/>
</dbReference>
<dbReference type="InterPro" id="IPR037518">
    <property type="entry name" value="MPN"/>
</dbReference>
<evidence type="ECO:0000256" key="7">
    <source>
        <dbReference type="ARBA" id="ARBA00022833"/>
    </source>
</evidence>